<comment type="caution">
    <text evidence="2">The sequence shown here is derived from an EMBL/GenBank/DDBJ whole genome shotgun (WGS) entry which is preliminary data.</text>
</comment>
<feature type="transmembrane region" description="Helical" evidence="1">
    <location>
        <begin position="6"/>
        <end position="22"/>
    </location>
</feature>
<dbReference type="Proteomes" id="UP001232343">
    <property type="component" value="Unassembled WGS sequence"/>
</dbReference>
<evidence type="ECO:0000313" key="2">
    <source>
        <dbReference type="EMBL" id="MDQ0342069.1"/>
    </source>
</evidence>
<gene>
    <name evidence="2" type="ORF">J2S14_000862</name>
</gene>
<feature type="transmembrane region" description="Helical" evidence="1">
    <location>
        <begin position="102"/>
        <end position="124"/>
    </location>
</feature>
<feature type="transmembrane region" description="Helical" evidence="1">
    <location>
        <begin position="51"/>
        <end position="68"/>
    </location>
</feature>
<dbReference type="InterPro" id="IPR014617">
    <property type="entry name" value="YphA_Bacsu"/>
</dbReference>
<feature type="transmembrane region" description="Helical" evidence="1">
    <location>
        <begin position="157"/>
        <end position="181"/>
    </location>
</feature>
<evidence type="ECO:0000313" key="3">
    <source>
        <dbReference type="Proteomes" id="UP001232343"/>
    </source>
</evidence>
<feature type="transmembrane region" description="Helical" evidence="1">
    <location>
        <begin position="131"/>
        <end position="151"/>
    </location>
</feature>
<keyword evidence="1" id="KW-1133">Transmembrane helix</keyword>
<keyword evidence="1" id="KW-0472">Membrane</keyword>
<keyword evidence="3" id="KW-1185">Reference proteome</keyword>
<keyword evidence="1" id="KW-0812">Transmembrane</keyword>
<keyword evidence="2" id="KW-0808">Transferase</keyword>
<name>A0ABU0D111_9BACI</name>
<feature type="transmembrane region" description="Helical" evidence="1">
    <location>
        <begin position="29"/>
        <end position="45"/>
    </location>
</feature>
<organism evidence="2 3">
    <name type="scientific">Lederbergia wuyishanensis</name>
    <dbReference type="NCBI Taxonomy" id="1347903"/>
    <lineage>
        <taxon>Bacteria</taxon>
        <taxon>Bacillati</taxon>
        <taxon>Bacillota</taxon>
        <taxon>Bacilli</taxon>
        <taxon>Bacillales</taxon>
        <taxon>Bacillaceae</taxon>
        <taxon>Lederbergia</taxon>
    </lineage>
</organism>
<evidence type="ECO:0000256" key="1">
    <source>
        <dbReference type="SAM" id="Phobius"/>
    </source>
</evidence>
<sequence>MSGMISLLILWATWIYSTFIMDKKSKNRWPLAMFTLLFIIIKPMTFRFYSLHITMPSLLILVICYFLASRLPMKKQLHLIFSVFTLMIGYTGFLLFEMYDPIWMFIDRVALISFLLFILSYFLYSSSVLMRVLLVCLGTLQGDIIFALYLSKWNMPYIIGSMGYLDIISITVFSIIFINFISNITAITRMKGNKKISH</sequence>
<accession>A0ABU0D111</accession>
<proteinExistence type="predicted"/>
<protein>
    <submittedName>
        <fullName evidence="2">Signal transduction histidine kinase</fullName>
    </submittedName>
</protein>
<dbReference type="PIRSF" id="PIRSF036710">
    <property type="entry name" value="YphA_Bacsu"/>
    <property type="match status" value="1"/>
</dbReference>
<dbReference type="GO" id="GO:0016301">
    <property type="term" value="F:kinase activity"/>
    <property type="evidence" value="ECO:0007669"/>
    <property type="project" value="UniProtKB-KW"/>
</dbReference>
<dbReference type="EMBL" id="JAUSUO010000001">
    <property type="protein sequence ID" value="MDQ0342069.1"/>
    <property type="molecule type" value="Genomic_DNA"/>
</dbReference>
<dbReference type="RefSeq" id="WP_244680262.1">
    <property type="nucleotide sequence ID" value="NZ_JALIRM010000001.1"/>
</dbReference>
<keyword evidence="2" id="KW-0418">Kinase</keyword>
<reference evidence="2 3" key="1">
    <citation type="submission" date="2023-07" db="EMBL/GenBank/DDBJ databases">
        <title>Genomic Encyclopedia of Type Strains, Phase IV (KMG-IV): sequencing the most valuable type-strain genomes for metagenomic binning, comparative biology and taxonomic classification.</title>
        <authorList>
            <person name="Goeker M."/>
        </authorList>
    </citation>
    <scope>NUCLEOTIDE SEQUENCE [LARGE SCALE GENOMIC DNA]</scope>
    <source>
        <strain evidence="2 3">DSM 27848</strain>
    </source>
</reference>
<feature type="transmembrane region" description="Helical" evidence="1">
    <location>
        <begin position="77"/>
        <end position="96"/>
    </location>
</feature>
<dbReference type="Pfam" id="PF24124">
    <property type="entry name" value="YphA"/>
    <property type="match status" value="1"/>
</dbReference>